<comment type="caution">
    <text evidence="2">The sequence shown here is derived from an EMBL/GenBank/DDBJ whole genome shotgun (WGS) entry which is preliminary data.</text>
</comment>
<feature type="domain" description="EF-hand" evidence="1">
    <location>
        <begin position="43"/>
        <end position="70"/>
    </location>
</feature>
<evidence type="ECO:0000313" key="2">
    <source>
        <dbReference type="EMBL" id="KAK5876793.1"/>
    </source>
</evidence>
<evidence type="ECO:0000313" key="3">
    <source>
        <dbReference type="Proteomes" id="UP001335648"/>
    </source>
</evidence>
<dbReference type="AlphaFoldDB" id="A0AAN8B1N9"/>
<dbReference type="PANTHER" id="PTHR20875">
    <property type="entry name" value="EF-HAND CALCIUM-BINDING DOMAIN-CONTAINING PROTEIN 6-RELATED"/>
    <property type="match status" value="1"/>
</dbReference>
<accession>A0AAN8B1N9</accession>
<dbReference type="InterPro" id="IPR002048">
    <property type="entry name" value="EF_hand_dom"/>
</dbReference>
<evidence type="ECO:0000259" key="1">
    <source>
        <dbReference type="PROSITE" id="PS50222"/>
    </source>
</evidence>
<dbReference type="PROSITE" id="PS50222">
    <property type="entry name" value="EF_HAND_2"/>
    <property type="match status" value="1"/>
</dbReference>
<protein>
    <recommendedName>
        <fullName evidence="1">EF-hand domain-containing protein</fullName>
    </recommendedName>
</protein>
<dbReference type="SUPFAM" id="SSF47473">
    <property type="entry name" value="EF-hand"/>
    <property type="match status" value="1"/>
</dbReference>
<gene>
    <name evidence="2" type="ORF">CesoFtcFv8_026109</name>
</gene>
<dbReference type="Proteomes" id="UP001335648">
    <property type="component" value="Unassembled WGS sequence"/>
</dbReference>
<dbReference type="PANTHER" id="PTHR20875:SF0">
    <property type="entry name" value="GH12158P"/>
    <property type="match status" value="1"/>
</dbReference>
<keyword evidence="3" id="KW-1185">Reference proteome</keyword>
<dbReference type="EMBL" id="JAULUE010002067">
    <property type="protein sequence ID" value="KAK5876793.1"/>
    <property type="molecule type" value="Genomic_DNA"/>
</dbReference>
<dbReference type="InterPro" id="IPR011992">
    <property type="entry name" value="EF-hand-dom_pair"/>
</dbReference>
<dbReference type="Gene3D" id="1.10.238.10">
    <property type="entry name" value="EF-hand"/>
    <property type="match status" value="2"/>
</dbReference>
<name>A0AAN8B1N9_9TELE</name>
<reference evidence="2 3" key="1">
    <citation type="journal article" date="2023" name="Mol. Biol. Evol.">
        <title>Genomics of Secondarily Temperate Adaptation in the Only Non-Antarctic Icefish.</title>
        <authorList>
            <person name="Rivera-Colon A.G."/>
            <person name="Rayamajhi N."/>
            <person name="Minhas B.F."/>
            <person name="Madrigal G."/>
            <person name="Bilyk K.T."/>
            <person name="Yoon V."/>
            <person name="Hune M."/>
            <person name="Gregory S."/>
            <person name="Cheng C.H.C."/>
            <person name="Catchen J.M."/>
        </authorList>
    </citation>
    <scope>NUCLEOTIDE SEQUENCE [LARGE SCALE GENOMIC DNA]</scope>
    <source>
        <strain evidence="2">JC2023a</strain>
    </source>
</reference>
<dbReference type="InterPro" id="IPR052603">
    <property type="entry name" value="EFCB6"/>
</dbReference>
<organism evidence="2 3">
    <name type="scientific">Champsocephalus esox</name>
    <name type="common">pike icefish</name>
    <dbReference type="NCBI Taxonomy" id="159716"/>
    <lineage>
        <taxon>Eukaryota</taxon>
        <taxon>Metazoa</taxon>
        <taxon>Chordata</taxon>
        <taxon>Craniata</taxon>
        <taxon>Vertebrata</taxon>
        <taxon>Euteleostomi</taxon>
        <taxon>Actinopterygii</taxon>
        <taxon>Neopterygii</taxon>
        <taxon>Teleostei</taxon>
        <taxon>Neoteleostei</taxon>
        <taxon>Acanthomorphata</taxon>
        <taxon>Eupercaria</taxon>
        <taxon>Perciformes</taxon>
        <taxon>Notothenioidei</taxon>
        <taxon>Channichthyidae</taxon>
        <taxon>Champsocephalus</taxon>
    </lineage>
</organism>
<sequence length="276" mass="30963">MGSSALRVMVIRLKSPPPLTSAAQCLAGMKTRIKSIHGNNLSAFRLMDRTRNGVVDCRDFKELYSSLGFFCREAEYQRLLELIGLQPGGNLNYAEFVDVVENNGKKETQTACVPVQLHELLACEARYTWADMSKENFKELSDSLAHLETGRDGTVTVEQLLSPLQTYSSSMKRKQLEMHLRRLNVTVDDNRLAYMDFLFDHKKSGERPPASPDAERQKESLDGLSPAVALARMQELVTASAPHLYKAFSAFDQRGTGTVKPLESRQVLDHFCIDTC</sequence>
<proteinExistence type="predicted"/>
<dbReference type="GO" id="GO:0005509">
    <property type="term" value="F:calcium ion binding"/>
    <property type="evidence" value="ECO:0007669"/>
    <property type="project" value="InterPro"/>
</dbReference>